<keyword evidence="4" id="KW-1185">Reference proteome</keyword>
<feature type="signal peptide" evidence="1">
    <location>
        <begin position="1"/>
        <end position="18"/>
    </location>
</feature>
<dbReference type="EnsemblMetazoa" id="HelroT178128">
    <property type="protein sequence ID" value="HelroP178128"/>
    <property type="gene ID" value="HelroG178128"/>
</dbReference>
<dbReference type="EMBL" id="AMQM01006308">
    <property type="status" value="NOT_ANNOTATED_CDS"/>
    <property type="molecule type" value="Genomic_DNA"/>
</dbReference>
<sequence>MNHLVAILVLISVVPLDAKLVYRRPSPCSPSCPHEIFRCNPCKCDARTDLRCRQGEFCTLESSWPKPWPEYVYWSCYTATKNGYVNTGRWNYVENTVITDPLNLWGQGYFSLRGFLTPEQTYFK</sequence>
<evidence type="ECO:0000313" key="2">
    <source>
        <dbReference type="EMBL" id="ESN97342.1"/>
    </source>
</evidence>
<proteinExistence type="predicted"/>
<reference evidence="4" key="1">
    <citation type="submission" date="2012-12" db="EMBL/GenBank/DDBJ databases">
        <authorList>
            <person name="Hellsten U."/>
            <person name="Grimwood J."/>
            <person name="Chapman J.A."/>
            <person name="Shapiro H."/>
            <person name="Aerts A."/>
            <person name="Otillar R.P."/>
            <person name="Terry A.Y."/>
            <person name="Boore J.L."/>
            <person name="Simakov O."/>
            <person name="Marletaz F."/>
            <person name="Cho S.-J."/>
            <person name="Edsinger-Gonzales E."/>
            <person name="Havlak P."/>
            <person name="Kuo D.-H."/>
            <person name="Larsson T."/>
            <person name="Lv J."/>
            <person name="Arendt D."/>
            <person name="Savage R."/>
            <person name="Osoegawa K."/>
            <person name="de Jong P."/>
            <person name="Lindberg D.R."/>
            <person name="Seaver E.C."/>
            <person name="Weisblat D.A."/>
            <person name="Putnam N.H."/>
            <person name="Grigoriev I.V."/>
            <person name="Rokhsar D.S."/>
        </authorList>
    </citation>
    <scope>NUCLEOTIDE SEQUENCE</scope>
</reference>
<reference evidence="3" key="3">
    <citation type="submission" date="2015-06" db="UniProtKB">
        <authorList>
            <consortium name="EnsemblMetazoa"/>
        </authorList>
    </citation>
    <scope>IDENTIFICATION</scope>
</reference>
<organism evidence="3 4">
    <name type="scientific">Helobdella robusta</name>
    <name type="common">Californian leech</name>
    <dbReference type="NCBI Taxonomy" id="6412"/>
    <lineage>
        <taxon>Eukaryota</taxon>
        <taxon>Metazoa</taxon>
        <taxon>Spiralia</taxon>
        <taxon>Lophotrochozoa</taxon>
        <taxon>Annelida</taxon>
        <taxon>Clitellata</taxon>
        <taxon>Hirudinea</taxon>
        <taxon>Rhynchobdellida</taxon>
        <taxon>Glossiphoniidae</taxon>
        <taxon>Helobdella</taxon>
    </lineage>
</organism>
<name>T1FCS8_HELRO</name>
<dbReference type="AlphaFoldDB" id="T1FCS8"/>
<evidence type="ECO:0000256" key="1">
    <source>
        <dbReference type="SAM" id="SignalP"/>
    </source>
</evidence>
<reference evidence="2 4" key="2">
    <citation type="journal article" date="2013" name="Nature">
        <title>Insights into bilaterian evolution from three spiralian genomes.</title>
        <authorList>
            <person name="Simakov O."/>
            <person name="Marletaz F."/>
            <person name="Cho S.J."/>
            <person name="Edsinger-Gonzales E."/>
            <person name="Havlak P."/>
            <person name="Hellsten U."/>
            <person name="Kuo D.H."/>
            <person name="Larsson T."/>
            <person name="Lv J."/>
            <person name="Arendt D."/>
            <person name="Savage R."/>
            <person name="Osoegawa K."/>
            <person name="de Jong P."/>
            <person name="Grimwood J."/>
            <person name="Chapman J.A."/>
            <person name="Shapiro H."/>
            <person name="Aerts A."/>
            <person name="Otillar R.P."/>
            <person name="Terry A.Y."/>
            <person name="Boore J.L."/>
            <person name="Grigoriev I.V."/>
            <person name="Lindberg D.R."/>
            <person name="Seaver E.C."/>
            <person name="Weisblat D.A."/>
            <person name="Putnam N.H."/>
            <person name="Rokhsar D.S."/>
        </authorList>
    </citation>
    <scope>NUCLEOTIDE SEQUENCE</scope>
</reference>
<gene>
    <name evidence="3" type="primary">20206627</name>
    <name evidence="2" type="ORF">HELRODRAFT_178128</name>
</gene>
<feature type="chain" id="PRO_5010980490" evidence="1">
    <location>
        <begin position="19"/>
        <end position="124"/>
    </location>
</feature>
<keyword evidence="1" id="KW-0732">Signal</keyword>
<dbReference type="CTD" id="20206627"/>
<dbReference type="EMBL" id="KB097379">
    <property type="protein sequence ID" value="ESN97342.1"/>
    <property type="molecule type" value="Genomic_DNA"/>
</dbReference>
<dbReference type="GeneID" id="20206627"/>
<dbReference type="HOGENOM" id="CLU_2006375_0_0_1"/>
<dbReference type="Proteomes" id="UP000015101">
    <property type="component" value="Unassembled WGS sequence"/>
</dbReference>
<accession>T1FCS8</accession>
<dbReference type="RefSeq" id="XP_009024518.1">
    <property type="nucleotide sequence ID" value="XM_009026270.1"/>
</dbReference>
<dbReference type="InParanoid" id="T1FCS8"/>
<evidence type="ECO:0000313" key="4">
    <source>
        <dbReference type="Proteomes" id="UP000015101"/>
    </source>
</evidence>
<dbReference type="KEGG" id="hro:HELRODRAFT_178128"/>
<evidence type="ECO:0000313" key="3">
    <source>
        <dbReference type="EnsemblMetazoa" id="HelroP178128"/>
    </source>
</evidence>
<protein>
    <submittedName>
        <fullName evidence="2 3">Uncharacterized protein</fullName>
    </submittedName>
</protein>